<dbReference type="EMBL" id="JAOQAZ010000049">
    <property type="protein sequence ID" value="KAJ4244783.1"/>
    <property type="molecule type" value="Genomic_DNA"/>
</dbReference>
<sequence length="263" mass="30519">MASSDNTLPAWYYRVSAAVKNRGGAILWDFDEDISDLDETSQDSKAQPYDGPDATYYHELRGKREERKRELHRREEYLRKRREEARESELEKQQEVQAAYEAFEITISDGGKSYLGPLDSQFDLYCLDYFERFYDPSPHGYQRRYIKFQFPEGQPEEGRSGILNGRLWLNPNVDCELGPFSPPEQASLDHFKLKTIDGRFTLVLQFIDKDHLILRVSRDLVFVKKPQDASGPATFIFMGVRNDFGKLLQTFSKAFAQTREASA</sequence>
<evidence type="ECO:0000256" key="1">
    <source>
        <dbReference type="SAM" id="MobiDB-lite"/>
    </source>
</evidence>
<protein>
    <submittedName>
        <fullName evidence="2">Uncharacterized protein</fullName>
    </submittedName>
</protein>
<evidence type="ECO:0000313" key="3">
    <source>
        <dbReference type="Proteomes" id="UP001152049"/>
    </source>
</evidence>
<reference evidence="2" key="1">
    <citation type="submission" date="2022-09" db="EMBL/GenBank/DDBJ databases">
        <title>Fusarium specimens isolated from Avocado Roots.</title>
        <authorList>
            <person name="Stajich J."/>
            <person name="Roper C."/>
            <person name="Heimlech-Rivalta G."/>
        </authorList>
    </citation>
    <scope>NUCLEOTIDE SEQUENCE</scope>
    <source>
        <strain evidence="2">CF00136</strain>
    </source>
</reference>
<comment type="caution">
    <text evidence="2">The sequence shown here is derived from an EMBL/GenBank/DDBJ whole genome shotgun (WGS) entry which is preliminary data.</text>
</comment>
<dbReference type="Proteomes" id="UP001152049">
    <property type="component" value="Unassembled WGS sequence"/>
</dbReference>
<feature type="region of interest" description="Disordered" evidence="1">
    <location>
        <begin position="39"/>
        <end position="62"/>
    </location>
</feature>
<accession>A0A9W8V9I7</accession>
<keyword evidence="3" id="KW-1185">Reference proteome</keyword>
<gene>
    <name evidence="2" type="ORF">NW762_014360</name>
</gene>
<name>A0A9W8V9I7_9HYPO</name>
<proteinExistence type="predicted"/>
<dbReference type="AlphaFoldDB" id="A0A9W8V9I7"/>
<organism evidence="2 3">
    <name type="scientific">Fusarium torreyae</name>
    <dbReference type="NCBI Taxonomy" id="1237075"/>
    <lineage>
        <taxon>Eukaryota</taxon>
        <taxon>Fungi</taxon>
        <taxon>Dikarya</taxon>
        <taxon>Ascomycota</taxon>
        <taxon>Pezizomycotina</taxon>
        <taxon>Sordariomycetes</taxon>
        <taxon>Hypocreomycetidae</taxon>
        <taxon>Hypocreales</taxon>
        <taxon>Nectriaceae</taxon>
        <taxon>Fusarium</taxon>
    </lineage>
</organism>
<evidence type="ECO:0000313" key="2">
    <source>
        <dbReference type="EMBL" id="KAJ4244783.1"/>
    </source>
</evidence>
<dbReference type="OrthoDB" id="5362512at2759"/>